<name>A0A4Y2N182_ARAVE</name>
<sequence length="110" mass="12726">MHPVLYKCLLYSIVADSDLGTNNHSAVPRHTWCARIGNQFVTTRRYRQLGYMENVYQELSLSCLCFPGLPAPQFLQRPLRLMFLLLLSRSRCGVKRLILNKMFNLSSSVF</sequence>
<comment type="caution">
    <text evidence="1">The sequence shown here is derived from an EMBL/GenBank/DDBJ whole genome shotgun (WGS) entry which is preliminary data.</text>
</comment>
<keyword evidence="2" id="KW-1185">Reference proteome</keyword>
<accession>A0A4Y2N182</accession>
<dbReference type="AlphaFoldDB" id="A0A4Y2N182"/>
<organism evidence="1 2">
    <name type="scientific">Araneus ventricosus</name>
    <name type="common">Orbweaver spider</name>
    <name type="synonym">Epeira ventricosa</name>
    <dbReference type="NCBI Taxonomy" id="182803"/>
    <lineage>
        <taxon>Eukaryota</taxon>
        <taxon>Metazoa</taxon>
        <taxon>Ecdysozoa</taxon>
        <taxon>Arthropoda</taxon>
        <taxon>Chelicerata</taxon>
        <taxon>Arachnida</taxon>
        <taxon>Araneae</taxon>
        <taxon>Araneomorphae</taxon>
        <taxon>Entelegynae</taxon>
        <taxon>Araneoidea</taxon>
        <taxon>Araneidae</taxon>
        <taxon>Araneus</taxon>
    </lineage>
</organism>
<reference evidence="1 2" key="1">
    <citation type="journal article" date="2019" name="Sci. Rep.">
        <title>Orb-weaving spider Araneus ventricosus genome elucidates the spidroin gene catalogue.</title>
        <authorList>
            <person name="Kono N."/>
            <person name="Nakamura H."/>
            <person name="Ohtoshi R."/>
            <person name="Moran D.A.P."/>
            <person name="Shinohara A."/>
            <person name="Yoshida Y."/>
            <person name="Fujiwara M."/>
            <person name="Mori M."/>
            <person name="Tomita M."/>
            <person name="Arakawa K."/>
        </authorList>
    </citation>
    <scope>NUCLEOTIDE SEQUENCE [LARGE SCALE GENOMIC DNA]</scope>
</reference>
<proteinExistence type="predicted"/>
<protein>
    <submittedName>
        <fullName evidence="1">Uncharacterized protein</fullName>
    </submittedName>
</protein>
<evidence type="ECO:0000313" key="2">
    <source>
        <dbReference type="Proteomes" id="UP000499080"/>
    </source>
</evidence>
<dbReference type="EMBL" id="BGPR01008283">
    <property type="protein sequence ID" value="GBN32743.1"/>
    <property type="molecule type" value="Genomic_DNA"/>
</dbReference>
<dbReference type="Proteomes" id="UP000499080">
    <property type="component" value="Unassembled WGS sequence"/>
</dbReference>
<gene>
    <name evidence="1" type="ORF">AVEN_16558_1</name>
</gene>
<evidence type="ECO:0000313" key="1">
    <source>
        <dbReference type="EMBL" id="GBN32743.1"/>
    </source>
</evidence>